<evidence type="ECO:0000259" key="1">
    <source>
        <dbReference type="Pfam" id="PF03235"/>
    </source>
</evidence>
<dbReference type="Pfam" id="PF03235">
    <property type="entry name" value="GmrSD_N"/>
    <property type="match status" value="1"/>
</dbReference>
<proteinExistence type="predicted"/>
<sequence length="377" mass="44461">MPNNFSRNSIKINDIYSKFNDEEWIIDKTYQRRKVWGIKDNIRLIETILLELVIPEIFIWDCDTDPTTGKTITHIVDGQQRINAIFEFIQGKFKLQSKYLISPDIQNLYGDLTFSQLPDDIKKRIWIYEISVVNLSNTFSLDEIKNMFYRLNLTDYSLNEQEKRNSMDSVFGQAAESLADLDFWTKHKVFSPRDIRRMGDVEYCSNILLLCREGIVDQTKQEVLDQIYTDFVDEYPDQDKDLKKINEAIDYIDVIITPETKSFSNKKVQMFTLFALAFDFIDNEIVITDEIKKKFVQFVKTYNAFKNEYELNLSTEEERKVFEMIKKYKLASSEGVNKISNRMIRFEVLKKILLNIENIDVGVLASIEKKCNEQVQE</sequence>
<reference evidence="2" key="1">
    <citation type="submission" date="2019-04" db="EMBL/GenBank/DDBJ databases">
        <title>Whole genome sequencing of oral phylogroup 2 treponemes.</title>
        <authorList>
            <person name="Chan Y."/>
            <person name="Zeng H.H."/>
            <person name="Yu X.L."/>
            <person name="Leung W.K."/>
            <person name="Watt R.M."/>
        </authorList>
    </citation>
    <scope>NUCLEOTIDE SEQUENCE</scope>
    <source>
        <strain evidence="2">OMZ 835</strain>
    </source>
</reference>
<evidence type="ECO:0000313" key="2">
    <source>
        <dbReference type="EMBL" id="UTY34326.1"/>
    </source>
</evidence>
<name>A0AAE9MV35_9SPIR</name>
<organism evidence="2 3">
    <name type="scientific">Treponema putidum</name>
    <dbReference type="NCBI Taxonomy" id="221027"/>
    <lineage>
        <taxon>Bacteria</taxon>
        <taxon>Pseudomonadati</taxon>
        <taxon>Spirochaetota</taxon>
        <taxon>Spirochaetia</taxon>
        <taxon>Spirochaetales</taxon>
        <taxon>Treponemataceae</taxon>
        <taxon>Treponema</taxon>
    </lineage>
</organism>
<gene>
    <name evidence="2" type="ORF">E4N74_10175</name>
</gene>
<feature type="domain" description="GmrSD restriction endonucleases N-terminal" evidence="1">
    <location>
        <begin position="13"/>
        <end position="166"/>
    </location>
</feature>
<dbReference type="PANTHER" id="PTHR39639">
    <property type="entry name" value="CHROMOSOME 16, WHOLE GENOME SHOTGUN SEQUENCE"/>
    <property type="match status" value="1"/>
</dbReference>
<dbReference type="RefSeq" id="WP_255817429.1">
    <property type="nucleotide sequence ID" value="NZ_CP038804.1"/>
</dbReference>
<dbReference type="InterPro" id="IPR004919">
    <property type="entry name" value="GmrSD_N"/>
</dbReference>
<evidence type="ECO:0000313" key="3">
    <source>
        <dbReference type="Proteomes" id="UP001058682"/>
    </source>
</evidence>
<accession>A0AAE9MV35</accession>
<protein>
    <submittedName>
        <fullName evidence="2">DUF262 domain-containing protein</fullName>
    </submittedName>
</protein>
<dbReference type="EMBL" id="CP038804">
    <property type="protein sequence ID" value="UTY34326.1"/>
    <property type="molecule type" value="Genomic_DNA"/>
</dbReference>
<dbReference type="Proteomes" id="UP001058682">
    <property type="component" value="Chromosome"/>
</dbReference>
<dbReference type="AlphaFoldDB" id="A0AAE9MV35"/>
<dbReference type="PANTHER" id="PTHR39639:SF1">
    <property type="entry name" value="DUF262 DOMAIN-CONTAINING PROTEIN"/>
    <property type="match status" value="1"/>
</dbReference>